<feature type="compositionally biased region" description="Polar residues" evidence="4">
    <location>
        <begin position="38"/>
        <end position="51"/>
    </location>
</feature>
<dbReference type="OrthoDB" id="185373at2759"/>
<evidence type="ECO:0000256" key="4">
    <source>
        <dbReference type="SAM" id="MobiDB-lite"/>
    </source>
</evidence>
<dbReference type="Pfam" id="PF12921">
    <property type="entry name" value="ATP13"/>
    <property type="match status" value="1"/>
</dbReference>
<sequence>MRRFSLTEKFASRWGISSRPGGNISKRRQFPPHRNLSHTRQSPHVVTSPNTTTWDISAQRTLQAFYRNSIRQLATTSQRRNSTLTVPRPANLRKEIQVSLPKWSSPAEEARYRENFFRVLENGQPNQVREAMVDPRSVELVGSLPTTVFIEALHLLSPAHFVIPYRDLHHTLHWWGVLMLGLKTLEAVFDEFTRDLLTIIQYRAVAGCPPRLAEYRHLFNCAQAMGNGPLMHALWEGMYANDVTPDTVCYNHYMEALVWDHCYVGKEAYNTRMVPQSYKKRHMVNPNPGWRGYGTAHYSVKGTVLDIFSQMSQDGLTGDERTYTNVLLAAARVGDMQATKNTLKNVWNVEVDAILAEKDNSQLPPVTPYETWSGLYPTERLLFVVAHAFGTNNDMYAALRTVDFLASSYNITISAKVWSELLERTFTLSKEHKRRQATDGRTGRVPRDMVRDVFQILTTEPYNVPATLQMYRYMTQTNKLDRNLKACKTDMRKAYDILSQTRAKRKEARDVVMQCLQPVLDSMRPPANDGIKVQDPTKHQQENDVEPDLSLLQCPLLAEAINTYDLLRLEVFQQIYQMQRIAYSMIITHKWRDVSPRAWELQERPKLLEEWKDFLPEHNKYEYRDGEVGTVDFKGITNAKSRHMSQHGRIHARRIPDGSELFHPVEPKILDDRIFWEILLNEYPKLDPSVSPLNRIYSFQVEKTKVLKGKLGRLKTWVTYPKEHPLSQENRPSGGFYGRIHALGFTAKPQSSIFWRDGNPWLS</sequence>
<feature type="compositionally biased region" description="Basic residues" evidence="4">
    <location>
        <begin position="25"/>
        <end position="37"/>
    </location>
</feature>
<dbReference type="AlphaFoldDB" id="A0A0A2II16"/>
<comment type="caution">
    <text evidence="5">The sequence shown here is derived from an EMBL/GenBank/DDBJ whole genome shotgun (WGS) entry which is preliminary data.</text>
</comment>
<proteinExistence type="predicted"/>
<dbReference type="VEuPathDB" id="FungiDB:PEXP_087300"/>
<dbReference type="InterPro" id="IPR011990">
    <property type="entry name" value="TPR-like_helical_dom_sf"/>
</dbReference>
<protein>
    <submittedName>
        <fullName evidence="5">ATPase expression protein 2, mitochondrial</fullName>
    </submittedName>
</protein>
<dbReference type="GO" id="GO:0005739">
    <property type="term" value="C:mitochondrion"/>
    <property type="evidence" value="ECO:0007669"/>
    <property type="project" value="UniProtKB-SubCell"/>
</dbReference>
<dbReference type="RefSeq" id="XP_016602553.1">
    <property type="nucleotide sequence ID" value="XM_016738821.1"/>
</dbReference>
<evidence type="ECO:0000313" key="6">
    <source>
        <dbReference type="Proteomes" id="UP000030143"/>
    </source>
</evidence>
<feature type="region of interest" description="Disordered" evidence="4">
    <location>
        <begin position="17"/>
        <end position="51"/>
    </location>
</feature>
<dbReference type="InterPro" id="IPR024319">
    <property type="entry name" value="ATPase_expression_mit"/>
</dbReference>
<keyword evidence="2" id="KW-0809">Transit peptide</keyword>
<dbReference type="Proteomes" id="UP000030143">
    <property type="component" value="Unassembled WGS sequence"/>
</dbReference>
<dbReference type="PhylomeDB" id="A0A0A2II16"/>
<evidence type="ECO:0000256" key="3">
    <source>
        <dbReference type="ARBA" id="ARBA00023128"/>
    </source>
</evidence>
<gene>
    <name evidence="5" type="ORF">PEX2_015450</name>
</gene>
<evidence type="ECO:0000256" key="1">
    <source>
        <dbReference type="ARBA" id="ARBA00004173"/>
    </source>
</evidence>
<reference evidence="5 6" key="1">
    <citation type="journal article" date="2015" name="Mol. Plant Microbe Interact.">
        <title>Genome, transcriptome, and functional analyses of Penicillium expansum provide new insights into secondary metabolism and pathogenicity.</title>
        <authorList>
            <person name="Ballester A.R."/>
            <person name="Marcet-Houben M."/>
            <person name="Levin E."/>
            <person name="Sela N."/>
            <person name="Selma-Lazaro C."/>
            <person name="Carmona L."/>
            <person name="Wisniewski M."/>
            <person name="Droby S."/>
            <person name="Gonzalez-Candelas L."/>
            <person name="Gabaldon T."/>
        </authorList>
    </citation>
    <scope>NUCLEOTIDE SEQUENCE [LARGE SCALE GENOMIC DNA]</scope>
    <source>
        <strain evidence="5 6">MD-8</strain>
    </source>
</reference>
<keyword evidence="6" id="KW-1185">Reference proteome</keyword>
<name>A0A0A2II16_PENEN</name>
<dbReference type="HOGENOM" id="CLU_018824_0_0_1"/>
<dbReference type="GeneID" id="27674240"/>
<comment type="subcellular location">
    <subcellularLocation>
        <location evidence="1">Mitochondrion</location>
    </subcellularLocation>
</comment>
<keyword evidence="3" id="KW-0496">Mitochondrion</keyword>
<dbReference type="STRING" id="27334.A0A0A2II16"/>
<dbReference type="EMBL" id="JQFZ01000028">
    <property type="protein sequence ID" value="KGO61866.1"/>
    <property type="molecule type" value="Genomic_DNA"/>
</dbReference>
<evidence type="ECO:0000313" key="5">
    <source>
        <dbReference type="EMBL" id="KGO61866.1"/>
    </source>
</evidence>
<evidence type="ECO:0000256" key="2">
    <source>
        <dbReference type="ARBA" id="ARBA00022946"/>
    </source>
</evidence>
<organism evidence="5 6">
    <name type="scientific">Penicillium expansum</name>
    <name type="common">Blue mold rot fungus</name>
    <dbReference type="NCBI Taxonomy" id="27334"/>
    <lineage>
        <taxon>Eukaryota</taxon>
        <taxon>Fungi</taxon>
        <taxon>Dikarya</taxon>
        <taxon>Ascomycota</taxon>
        <taxon>Pezizomycotina</taxon>
        <taxon>Eurotiomycetes</taxon>
        <taxon>Eurotiomycetidae</taxon>
        <taxon>Eurotiales</taxon>
        <taxon>Aspergillaceae</taxon>
        <taxon>Penicillium</taxon>
    </lineage>
</organism>
<accession>A0A0A2II16</accession>
<dbReference type="Gene3D" id="1.25.40.10">
    <property type="entry name" value="Tetratricopeptide repeat domain"/>
    <property type="match status" value="1"/>
</dbReference>